<evidence type="ECO:0000313" key="1">
    <source>
        <dbReference type="EMBL" id="EKC44027.1"/>
    </source>
</evidence>
<dbReference type="AlphaFoldDB" id="K1R4I4"/>
<name>K1R4I4_9ZZZZ</name>
<feature type="non-terminal residue" evidence="1">
    <location>
        <position position="59"/>
    </location>
</feature>
<accession>K1R4I4</accession>
<dbReference type="GO" id="GO:0005524">
    <property type="term" value="F:ATP binding"/>
    <property type="evidence" value="ECO:0007669"/>
    <property type="project" value="UniProtKB-KW"/>
</dbReference>
<sequence length="59" mass="6374">MLCTRCGKRPAVVFVSNNNSKDAPTAGYCLTCAKELGIKPVEDLISKMGISDEDLENVQ</sequence>
<gene>
    <name evidence="1" type="ORF">LEA_20849</name>
</gene>
<keyword evidence="1" id="KW-0547">Nucleotide-binding</keyword>
<proteinExistence type="predicted"/>
<reference evidence="1" key="1">
    <citation type="journal article" date="2013" name="Environ. Microbiol.">
        <title>Microbiota from the distal guts of lean and obese adolescents exhibit partial functional redundancy besides clear differences in community structure.</title>
        <authorList>
            <person name="Ferrer M."/>
            <person name="Ruiz A."/>
            <person name="Lanza F."/>
            <person name="Haange S.B."/>
            <person name="Oberbach A."/>
            <person name="Till H."/>
            <person name="Bargiela R."/>
            <person name="Campoy C."/>
            <person name="Segura M.T."/>
            <person name="Richter M."/>
            <person name="von Bergen M."/>
            <person name="Seifert J."/>
            <person name="Suarez A."/>
        </authorList>
    </citation>
    <scope>NUCLEOTIDE SEQUENCE</scope>
</reference>
<keyword evidence="1" id="KW-0067">ATP-binding</keyword>
<dbReference type="EMBL" id="AJWY01014344">
    <property type="protein sequence ID" value="EKC44027.1"/>
    <property type="molecule type" value="Genomic_DNA"/>
</dbReference>
<protein>
    <submittedName>
        <fullName evidence="1">ATPases with chaperone activity, ATP-binding subunit</fullName>
    </submittedName>
</protein>
<organism evidence="1">
    <name type="scientific">human gut metagenome</name>
    <dbReference type="NCBI Taxonomy" id="408170"/>
    <lineage>
        <taxon>unclassified sequences</taxon>
        <taxon>metagenomes</taxon>
        <taxon>organismal metagenomes</taxon>
    </lineage>
</organism>
<comment type="caution">
    <text evidence="1">The sequence shown here is derived from an EMBL/GenBank/DDBJ whole genome shotgun (WGS) entry which is preliminary data.</text>
</comment>